<feature type="domain" description="YdhG-like" evidence="1">
    <location>
        <begin position="19"/>
        <end position="135"/>
    </location>
</feature>
<dbReference type="AlphaFoldDB" id="A0A0T5VHH4"/>
<dbReference type="Gene3D" id="3.90.1150.200">
    <property type="match status" value="1"/>
</dbReference>
<organism evidence="2 3">
    <name type="scientific">Pedobacter ginsenosidimutans</name>
    <dbReference type="NCBI Taxonomy" id="687842"/>
    <lineage>
        <taxon>Bacteria</taxon>
        <taxon>Pseudomonadati</taxon>
        <taxon>Bacteroidota</taxon>
        <taxon>Sphingobacteriia</taxon>
        <taxon>Sphingobacteriales</taxon>
        <taxon>Sphingobacteriaceae</taxon>
        <taxon>Pedobacter</taxon>
    </lineage>
</organism>
<dbReference type="Pfam" id="PF08818">
    <property type="entry name" value="DUF1801"/>
    <property type="match status" value="1"/>
</dbReference>
<comment type="caution">
    <text evidence="2">The sequence shown here is derived from an EMBL/GenBank/DDBJ whole genome shotgun (WGS) entry which is preliminary data.</text>
</comment>
<evidence type="ECO:0000259" key="1">
    <source>
        <dbReference type="Pfam" id="PF08818"/>
    </source>
</evidence>
<name>A0A0T5VHH4_9SPHI</name>
<evidence type="ECO:0000313" key="2">
    <source>
        <dbReference type="EMBL" id="KRT13275.1"/>
    </source>
</evidence>
<keyword evidence="3" id="KW-1185">Reference proteome</keyword>
<dbReference type="STRING" id="687842.ASU31_25385"/>
<dbReference type="OrthoDB" id="9813231at2"/>
<dbReference type="InterPro" id="IPR014922">
    <property type="entry name" value="YdhG-like"/>
</dbReference>
<protein>
    <recommendedName>
        <fullName evidence="1">YdhG-like domain-containing protein</fullName>
    </recommendedName>
</protein>
<proteinExistence type="predicted"/>
<accession>A0A0T5VHH4</accession>
<sequence length="153" mass="17681">MQLSVNTPEEYLNSLPEERKAPVSKLRDTILENLPAGFEEQITYGMLGYVIPLGLYPPGYHCTPEQALPFINIGSQKNFIVMHHLGLYAFTDLLEWFQAEYPKHAKYKLDMGKGCVRFKKPDDIPYALIAELTRKVTPAQWIEQYEKVYKRKG</sequence>
<dbReference type="Proteomes" id="UP000051950">
    <property type="component" value="Unassembled WGS sequence"/>
</dbReference>
<dbReference type="RefSeq" id="WP_057935042.1">
    <property type="nucleotide sequence ID" value="NZ_LMZQ01000051.1"/>
</dbReference>
<dbReference type="SUPFAM" id="SSF159888">
    <property type="entry name" value="YdhG-like"/>
    <property type="match status" value="1"/>
</dbReference>
<dbReference type="EMBL" id="LMZQ01000051">
    <property type="protein sequence ID" value="KRT13275.1"/>
    <property type="molecule type" value="Genomic_DNA"/>
</dbReference>
<reference evidence="2 3" key="1">
    <citation type="submission" date="2015-11" db="EMBL/GenBank/DDBJ databases">
        <title>Sequence of Pedobacter ginsenosidimutans.</title>
        <authorList>
            <person name="Carson E."/>
            <person name="Keyser V."/>
            <person name="Newman J."/>
            <person name="Miller J."/>
        </authorList>
    </citation>
    <scope>NUCLEOTIDE SEQUENCE [LARGE SCALE GENOMIC DNA]</scope>
    <source>
        <strain evidence="2 3">KACC 14530</strain>
    </source>
</reference>
<gene>
    <name evidence="2" type="ORF">ASU31_25385</name>
</gene>
<evidence type="ECO:0000313" key="3">
    <source>
        <dbReference type="Proteomes" id="UP000051950"/>
    </source>
</evidence>